<proteinExistence type="inferred from homology"/>
<evidence type="ECO:0000256" key="4">
    <source>
        <dbReference type="ARBA" id="ARBA00022723"/>
    </source>
</evidence>
<sequence>MTSAVQRVFETCKEVFADGGPGIVPSPDEVERLRSVLDGVVPADVGLSPNLPFFRDVGAGGPPPVTYLHLYECPKFSIGIFCLPQGAVIPLHDHPAMTVFSKLLMGSMHIKSYDWVNDQRGSNHRIKSSTGASLAKLHTDAISVAPCETSVLYPAAGGNLHCFTAVTSCAVLDVLGPPYDEEEGRACTYYRGNAYSNLPGDGLPRRGEREEYYAWLEERGSEPDELVVRGAEYKGPRIVDH</sequence>
<comment type="cofactor">
    <cofactor evidence="1">
        <name>Fe(2+)</name>
        <dbReference type="ChEBI" id="CHEBI:29033"/>
    </cofactor>
</comment>
<protein>
    <recommendedName>
        <fullName evidence="3">cysteine dioxygenase</fullName>
        <ecNumber evidence="3">1.13.11.20</ecNumber>
    </recommendedName>
</protein>
<organism evidence="8 9">
    <name type="scientific">Ensete ventricosum</name>
    <name type="common">Abyssinian banana</name>
    <name type="synonym">Musa ensete</name>
    <dbReference type="NCBI Taxonomy" id="4639"/>
    <lineage>
        <taxon>Eukaryota</taxon>
        <taxon>Viridiplantae</taxon>
        <taxon>Streptophyta</taxon>
        <taxon>Embryophyta</taxon>
        <taxon>Tracheophyta</taxon>
        <taxon>Spermatophyta</taxon>
        <taxon>Magnoliopsida</taxon>
        <taxon>Liliopsida</taxon>
        <taxon>Zingiberales</taxon>
        <taxon>Musaceae</taxon>
        <taxon>Ensete</taxon>
    </lineage>
</organism>
<evidence type="ECO:0000256" key="2">
    <source>
        <dbReference type="ARBA" id="ARBA00006622"/>
    </source>
</evidence>
<dbReference type="Pfam" id="PF07847">
    <property type="entry name" value="PCO_ADO"/>
    <property type="match status" value="1"/>
</dbReference>
<dbReference type="PANTHER" id="PTHR22966">
    <property type="entry name" value="2-AMINOETHANETHIOL DIOXYGENASE"/>
    <property type="match status" value="1"/>
</dbReference>
<dbReference type="Gene3D" id="2.60.120.10">
    <property type="entry name" value="Jelly Rolls"/>
    <property type="match status" value="1"/>
</dbReference>
<keyword evidence="5" id="KW-0560">Oxidoreductase</keyword>
<gene>
    <name evidence="8" type="ORF">OPV22_013442</name>
</gene>
<evidence type="ECO:0000256" key="5">
    <source>
        <dbReference type="ARBA" id="ARBA00023002"/>
    </source>
</evidence>
<evidence type="ECO:0000313" key="9">
    <source>
        <dbReference type="Proteomes" id="UP001222027"/>
    </source>
</evidence>
<dbReference type="PANTHER" id="PTHR22966:SF1">
    <property type="entry name" value="PLANT CYSTEINE OXIDASE 1"/>
    <property type="match status" value="1"/>
</dbReference>
<keyword evidence="9" id="KW-1185">Reference proteome</keyword>
<comment type="similarity">
    <text evidence="2">Belongs to the cysteine dioxygenase family.</text>
</comment>
<evidence type="ECO:0000256" key="3">
    <source>
        <dbReference type="ARBA" id="ARBA00013133"/>
    </source>
</evidence>
<comment type="catalytic activity">
    <reaction evidence="7">
        <text>L-cysteine + O2 = 3-sulfino-L-alanine + H(+)</text>
        <dbReference type="Rhea" id="RHEA:20441"/>
        <dbReference type="ChEBI" id="CHEBI:15378"/>
        <dbReference type="ChEBI" id="CHEBI:15379"/>
        <dbReference type="ChEBI" id="CHEBI:35235"/>
        <dbReference type="ChEBI" id="CHEBI:61085"/>
        <dbReference type="EC" id="1.13.11.20"/>
    </reaction>
    <physiologicalReaction direction="left-to-right" evidence="7">
        <dbReference type="Rhea" id="RHEA:20442"/>
    </physiologicalReaction>
</comment>
<dbReference type="InterPro" id="IPR011051">
    <property type="entry name" value="RmlC_Cupin_sf"/>
</dbReference>
<keyword evidence="4" id="KW-0479">Metal-binding</keyword>
<dbReference type="EC" id="1.13.11.20" evidence="3"/>
<dbReference type="GO" id="GO:0070483">
    <property type="term" value="P:detection of hypoxia"/>
    <property type="evidence" value="ECO:0007669"/>
    <property type="project" value="UniProtKB-ARBA"/>
</dbReference>
<reference evidence="8 9" key="1">
    <citation type="submission" date="2022-12" db="EMBL/GenBank/DDBJ databases">
        <title>Chromosome-scale assembly of the Ensete ventricosum genome.</title>
        <authorList>
            <person name="Dussert Y."/>
            <person name="Stocks J."/>
            <person name="Wendawek A."/>
            <person name="Woldeyes F."/>
            <person name="Nichols R.A."/>
            <person name="Borrell J.S."/>
        </authorList>
    </citation>
    <scope>NUCLEOTIDE SEQUENCE [LARGE SCALE GENOMIC DNA]</scope>
    <source>
        <strain evidence="9">cv. Maze</strain>
        <tissue evidence="8">Seeds</tissue>
    </source>
</reference>
<name>A0AAV8R3V7_ENSVE</name>
<evidence type="ECO:0000256" key="1">
    <source>
        <dbReference type="ARBA" id="ARBA00001954"/>
    </source>
</evidence>
<evidence type="ECO:0000313" key="8">
    <source>
        <dbReference type="EMBL" id="KAJ8491721.1"/>
    </source>
</evidence>
<accession>A0AAV8R3V7</accession>
<evidence type="ECO:0000256" key="7">
    <source>
        <dbReference type="ARBA" id="ARBA00024284"/>
    </source>
</evidence>
<dbReference type="Proteomes" id="UP001222027">
    <property type="component" value="Unassembled WGS sequence"/>
</dbReference>
<dbReference type="CDD" id="cd20289">
    <property type="entry name" value="cupin_ADO"/>
    <property type="match status" value="1"/>
</dbReference>
<dbReference type="InterPro" id="IPR012864">
    <property type="entry name" value="PCO/ADO"/>
</dbReference>
<dbReference type="SUPFAM" id="SSF51182">
    <property type="entry name" value="RmlC-like cupins"/>
    <property type="match status" value="1"/>
</dbReference>
<dbReference type="EMBL" id="JAQQAF010000004">
    <property type="protein sequence ID" value="KAJ8491721.1"/>
    <property type="molecule type" value="Genomic_DNA"/>
</dbReference>
<dbReference type="InterPro" id="IPR014710">
    <property type="entry name" value="RmlC-like_jellyroll"/>
</dbReference>
<keyword evidence="6" id="KW-0408">Iron</keyword>
<evidence type="ECO:0000256" key="6">
    <source>
        <dbReference type="ARBA" id="ARBA00023004"/>
    </source>
</evidence>
<dbReference type="GO" id="GO:0017172">
    <property type="term" value="F:cysteine dioxygenase activity"/>
    <property type="evidence" value="ECO:0007669"/>
    <property type="project" value="UniProtKB-EC"/>
</dbReference>
<comment type="caution">
    <text evidence="8">The sequence shown here is derived from an EMBL/GenBank/DDBJ whole genome shotgun (WGS) entry which is preliminary data.</text>
</comment>
<dbReference type="GO" id="GO:0046872">
    <property type="term" value="F:metal ion binding"/>
    <property type="evidence" value="ECO:0007669"/>
    <property type="project" value="UniProtKB-KW"/>
</dbReference>
<dbReference type="AlphaFoldDB" id="A0AAV8R3V7"/>